<reference evidence="2 3" key="1">
    <citation type="submission" date="2024-02" db="EMBL/GenBank/DDBJ databases">
        <title>A draft genome for the cacao thread blight pathogen Marasmius crinis-equi.</title>
        <authorList>
            <person name="Cohen S.P."/>
            <person name="Baruah I.K."/>
            <person name="Amoako-Attah I."/>
            <person name="Bukari Y."/>
            <person name="Meinhardt L.W."/>
            <person name="Bailey B.A."/>
        </authorList>
    </citation>
    <scope>NUCLEOTIDE SEQUENCE [LARGE SCALE GENOMIC DNA]</scope>
    <source>
        <strain evidence="2 3">GH-76</strain>
    </source>
</reference>
<keyword evidence="3" id="KW-1185">Reference proteome</keyword>
<evidence type="ECO:0000256" key="1">
    <source>
        <dbReference type="SAM" id="MobiDB-lite"/>
    </source>
</evidence>
<protein>
    <submittedName>
        <fullName evidence="2">Uncharacterized protein</fullName>
    </submittedName>
</protein>
<feature type="region of interest" description="Disordered" evidence="1">
    <location>
        <begin position="50"/>
        <end position="79"/>
    </location>
</feature>
<dbReference type="EMBL" id="JBAHYK010004895">
    <property type="protein sequence ID" value="KAL0562655.1"/>
    <property type="molecule type" value="Genomic_DNA"/>
</dbReference>
<accession>A0ABR3EIH2</accession>
<name>A0ABR3EIH2_9AGAR</name>
<feature type="compositionally biased region" description="Polar residues" evidence="1">
    <location>
        <begin position="50"/>
        <end position="63"/>
    </location>
</feature>
<evidence type="ECO:0000313" key="2">
    <source>
        <dbReference type="EMBL" id="KAL0562655.1"/>
    </source>
</evidence>
<gene>
    <name evidence="2" type="ORF">V5O48_019429</name>
</gene>
<sequence length="79" mass="8990">FILVYFLYPETKGVPLEEMDAVFGEDAREEAEDNASTVVEDITERTSLLSNGSQASHQAINTGTRRRRPHKSWLSRMFS</sequence>
<proteinExistence type="predicted"/>
<comment type="caution">
    <text evidence="2">The sequence shown here is derived from an EMBL/GenBank/DDBJ whole genome shotgun (WGS) entry which is preliminary data.</text>
</comment>
<dbReference type="InterPro" id="IPR036259">
    <property type="entry name" value="MFS_trans_sf"/>
</dbReference>
<evidence type="ECO:0000313" key="3">
    <source>
        <dbReference type="Proteomes" id="UP001465976"/>
    </source>
</evidence>
<organism evidence="2 3">
    <name type="scientific">Marasmius crinis-equi</name>
    <dbReference type="NCBI Taxonomy" id="585013"/>
    <lineage>
        <taxon>Eukaryota</taxon>
        <taxon>Fungi</taxon>
        <taxon>Dikarya</taxon>
        <taxon>Basidiomycota</taxon>
        <taxon>Agaricomycotina</taxon>
        <taxon>Agaricomycetes</taxon>
        <taxon>Agaricomycetidae</taxon>
        <taxon>Agaricales</taxon>
        <taxon>Marasmiineae</taxon>
        <taxon>Marasmiaceae</taxon>
        <taxon>Marasmius</taxon>
    </lineage>
</organism>
<dbReference type="Gene3D" id="1.20.1250.20">
    <property type="entry name" value="MFS general substrate transporter like domains"/>
    <property type="match status" value="1"/>
</dbReference>
<feature type="non-terminal residue" evidence="2">
    <location>
        <position position="1"/>
    </location>
</feature>
<dbReference type="Proteomes" id="UP001465976">
    <property type="component" value="Unassembled WGS sequence"/>
</dbReference>
<feature type="compositionally biased region" description="Basic residues" evidence="1">
    <location>
        <begin position="64"/>
        <end position="73"/>
    </location>
</feature>